<keyword evidence="1" id="KW-0812">Transmembrane</keyword>
<name>A0A397UZD7_9GLOM</name>
<proteinExistence type="predicted"/>
<evidence type="ECO:0000256" key="1">
    <source>
        <dbReference type="SAM" id="Phobius"/>
    </source>
</evidence>
<comment type="caution">
    <text evidence="2">The sequence shown here is derived from an EMBL/GenBank/DDBJ whole genome shotgun (WGS) entry which is preliminary data.</text>
</comment>
<accession>A0A397UZD7</accession>
<evidence type="ECO:0000313" key="3">
    <source>
        <dbReference type="Proteomes" id="UP000266673"/>
    </source>
</evidence>
<feature type="transmembrane region" description="Helical" evidence="1">
    <location>
        <begin position="36"/>
        <end position="65"/>
    </location>
</feature>
<gene>
    <name evidence="2" type="ORF">C2G38_2099618</name>
</gene>
<feature type="transmembrane region" description="Helical" evidence="1">
    <location>
        <begin position="71"/>
        <end position="91"/>
    </location>
</feature>
<dbReference type="Proteomes" id="UP000266673">
    <property type="component" value="Unassembled WGS sequence"/>
</dbReference>
<dbReference type="EMBL" id="QKWP01000974">
    <property type="protein sequence ID" value="RIB12953.1"/>
    <property type="molecule type" value="Genomic_DNA"/>
</dbReference>
<reference evidence="2 3" key="1">
    <citation type="submission" date="2018-06" db="EMBL/GenBank/DDBJ databases">
        <title>Comparative genomics reveals the genomic features of Rhizophagus irregularis, R. cerebriforme, R. diaphanum and Gigaspora rosea, and their symbiotic lifestyle signature.</title>
        <authorList>
            <person name="Morin E."/>
            <person name="San Clemente H."/>
            <person name="Chen E.C.H."/>
            <person name="De La Providencia I."/>
            <person name="Hainaut M."/>
            <person name="Kuo A."/>
            <person name="Kohler A."/>
            <person name="Murat C."/>
            <person name="Tang N."/>
            <person name="Roy S."/>
            <person name="Loubradou J."/>
            <person name="Henrissat B."/>
            <person name="Grigoriev I.V."/>
            <person name="Corradi N."/>
            <person name="Roux C."/>
            <person name="Martin F.M."/>
        </authorList>
    </citation>
    <scope>NUCLEOTIDE SEQUENCE [LARGE SCALE GENOMIC DNA]</scope>
    <source>
        <strain evidence="2 3">DAOM 194757</strain>
    </source>
</reference>
<evidence type="ECO:0000313" key="2">
    <source>
        <dbReference type="EMBL" id="RIB12953.1"/>
    </source>
</evidence>
<dbReference type="AlphaFoldDB" id="A0A397UZD7"/>
<feature type="transmembrane region" description="Helical" evidence="1">
    <location>
        <begin position="6"/>
        <end position="24"/>
    </location>
</feature>
<keyword evidence="1" id="KW-0472">Membrane</keyword>
<keyword evidence="3" id="KW-1185">Reference proteome</keyword>
<organism evidence="2 3">
    <name type="scientific">Gigaspora rosea</name>
    <dbReference type="NCBI Taxonomy" id="44941"/>
    <lineage>
        <taxon>Eukaryota</taxon>
        <taxon>Fungi</taxon>
        <taxon>Fungi incertae sedis</taxon>
        <taxon>Mucoromycota</taxon>
        <taxon>Glomeromycotina</taxon>
        <taxon>Glomeromycetes</taxon>
        <taxon>Diversisporales</taxon>
        <taxon>Gigasporaceae</taxon>
        <taxon>Gigaspora</taxon>
    </lineage>
</organism>
<keyword evidence="1" id="KW-1133">Transmembrane helix</keyword>
<protein>
    <submittedName>
        <fullName evidence="2">Uncharacterized protein</fullName>
    </submittedName>
</protein>
<sequence length="128" mass="15230">MLMLIFRFIMWMFMLIHMKIFKLIHFTISCIRETIFFSLFLVYFCILILCAIFPFLLSYLCFYFIEYSSNIEFVGVFLLSIALFMPGLVIASNIAQNMTIFFQYIINSTSGYTIMDYLAYLAICLVYY</sequence>